<name>A0ABP9MWE7_9GAMM</name>
<reference evidence="6" key="1">
    <citation type="journal article" date="2019" name="Int. J. Syst. Evol. Microbiol.">
        <title>The Global Catalogue of Microorganisms (GCM) 10K type strain sequencing project: providing services to taxonomists for standard genome sequencing and annotation.</title>
        <authorList>
            <consortium name="The Broad Institute Genomics Platform"/>
            <consortium name="The Broad Institute Genome Sequencing Center for Infectious Disease"/>
            <person name="Wu L."/>
            <person name="Ma J."/>
        </authorList>
    </citation>
    <scope>NUCLEOTIDE SEQUENCE [LARGE SCALE GENOMIC DNA]</scope>
    <source>
        <strain evidence="6">JCM 18424</strain>
    </source>
</reference>
<dbReference type="Gene3D" id="2.40.50.100">
    <property type="match status" value="1"/>
</dbReference>
<dbReference type="Pfam" id="PF25917">
    <property type="entry name" value="BSH_RND"/>
    <property type="match status" value="1"/>
</dbReference>
<accession>A0ABP9MWE7</accession>
<dbReference type="InterPro" id="IPR058634">
    <property type="entry name" value="AaeA-lik-b-barrel"/>
</dbReference>
<protein>
    <submittedName>
        <fullName evidence="5">HlyD family secretion protein</fullName>
    </submittedName>
</protein>
<evidence type="ECO:0000256" key="1">
    <source>
        <dbReference type="ARBA" id="ARBA00009477"/>
    </source>
</evidence>
<dbReference type="Proteomes" id="UP001500631">
    <property type="component" value="Unassembled WGS sequence"/>
</dbReference>
<dbReference type="InterPro" id="IPR050739">
    <property type="entry name" value="MFP"/>
</dbReference>
<sequence>MNRIFIPVVIGVIVVAIYALNRWDYWVSESVTQSTENAYFETDVTMLSSKVSGHIVMLPVKDYQYVQKGDLIAVIDDKEYRLELLKREADYQKAVATLDNLASEIAQQEAKVAEAKANIEMATIRVKQQQKHFDRQEKLVSKGALSHEQFDNTEAGLDLARKSFDITQAQLTLEERALELLQGQRRIRQAEKDAAFSTMEIAKEQLSNTKIKAPFSGTLGKINAKVGEIVMTNTLIASIIPQDILYIMANFKETQLANIRSGQMVEILVDSFPREKFAGIVEEIAPISGARSSNLPIVNTSGNFTKIVQRIPVKIMLNSDGPQYAKLRAGMSLRVNVDTSSN</sequence>
<comment type="similarity">
    <text evidence="1">Belongs to the membrane fusion protein (MFP) (TC 8.A.1) family.</text>
</comment>
<organism evidence="5 6">
    <name type="scientific">Wohlfahrtiimonas larvae</name>
    <dbReference type="NCBI Taxonomy" id="1157986"/>
    <lineage>
        <taxon>Bacteria</taxon>
        <taxon>Pseudomonadati</taxon>
        <taxon>Pseudomonadota</taxon>
        <taxon>Gammaproteobacteria</taxon>
        <taxon>Cardiobacteriales</taxon>
        <taxon>Ignatzschineriaceae</taxon>
        <taxon>Wohlfahrtiimonas</taxon>
    </lineage>
</organism>
<evidence type="ECO:0000256" key="2">
    <source>
        <dbReference type="SAM" id="Coils"/>
    </source>
</evidence>
<feature type="domain" description="p-hydroxybenzoic acid efflux pump subunit AaeA-like beta-barrel" evidence="4">
    <location>
        <begin position="245"/>
        <end position="337"/>
    </location>
</feature>
<proteinExistence type="inferred from homology"/>
<evidence type="ECO:0000313" key="6">
    <source>
        <dbReference type="Proteomes" id="UP001500631"/>
    </source>
</evidence>
<keyword evidence="6" id="KW-1185">Reference proteome</keyword>
<dbReference type="Pfam" id="PF25963">
    <property type="entry name" value="Beta-barrel_AAEA"/>
    <property type="match status" value="1"/>
</dbReference>
<dbReference type="SUPFAM" id="SSF111369">
    <property type="entry name" value="HlyD-like secretion proteins"/>
    <property type="match status" value="2"/>
</dbReference>
<evidence type="ECO:0000259" key="4">
    <source>
        <dbReference type="Pfam" id="PF25963"/>
    </source>
</evidence>
<dbReference type="EMBL" id="BAABKE010000005">
    <property type="protein sequence ID" value="GAA5100748.1"/>
    <property type="molecule type" value="Genomic_DNA"/>
</dbReference>
<gene>
    <name evidence="5" type="ORF">GCM10023338_15690</name>
</gene>
<evidence type="ECO:0000313" key="5">
    <source>
        <dbReference type="EMBL" id="GAA5100748.1"/>
    </source>
</evidence>
<dbReference type="Gene3D" id="1.10.287.470">
    <property type="entry name" value="Helix hairpin bin"/>
    <property type="match status" value="2"/>
</dbReference>
<comment type="caution">
    <text evidence="5">The sequence shown here is derived from an EMBL/GenBank/DDBJ whole genome shotgun (WGS) entry which is preliminary data.</text>
</comment>
<dbReference type="PANTHER" id="PTHR30386:SF24">
    <property type="entry name" value="MULTIDRUG RESISTANCE EFFLUX PUMP"/>
    <property type="match status" value="1"/>
</dbReference>
<feature type="domain" description="Multidrug resistance protein MdtA-like barrel-sandwich hybrid" evidence="3">
    <location>
        <begin position="47"/>
        <end position="235"/>
    </location>
</feature>
<dbReference type="InterPro" id="IPR058625">
    <property type="entry name" value="MdtA-like_BSH"/>
</dbReference>
<dbReference type="PANTHER" id="PTHR30386">
    <property type="entry name" value="MEMBRANE FUSION SUBUNIT OF EMRAB-TOLC MULTIDRUG EFFLUX PUMP"/>
    <property type="match status" value="1"/>
</dbReference>
<dbReference type="Gene3D" id="2.40.30.170">
    <property type="match status" value="1"/>
</dbReference>
<evidence type="ECO:0000259" key="3">
    <source>
        <dbReference type="Pfam" id="PF25917"/>
    </source>
</evidence>
<keyword evidence="2" id="KW-0175">Coiled coil</keyword>
<feature type="coiled-coil region" evidence="2">
    <location>
        <begin position="91"/>
        <end position="132"/>
    </location>
</feature>
<dbReference type="RefSeq" id="WP_077925862.1">
    <property type="nucleotide sequence ID" value="NZ_BAABKE010000005.1"/>
</dbReference>